<proteinExistence type="predicted"/>
<dbReference type="AlphaFoldDB" id="A0A5J4YNT1"/>
<evidence type="ECO:0000313" key="2">
    <source>
        <dbReference type="EMBL" id="KAA8492363.1"/>
    </source>
</evidence>
<keyword evidence="3" id="KW-1185">Reference proteome</keyword>
<accession>A0A5J4YNT1</accession>
<name>A0A5J4YNT1_PORPP</name>
<gene>
    <name evidence="2" type="ORF">FVE85_7870</name>
</gene>
<evidence type="ECO:0000256" key="1">
    <source>
        <dbReference type="SAM" id="SignalP"/>
    </source>
</evidence>
<evidence type="ECO:0008006" key="4">
    <source>
        <dbReference type="Google" id="ProtNLM"/>
    </source>
</evidence>
<protein>
    <recommendedName>
        <fullName evidence="4">PA14 domain-containing protein</fullName>
    </recommendedName>
</protein>
<reference evidence="3" key="1">
    <citation type="journal article" date="2019" name="Nat. Commun.">
        <title>Expansion of phycobilisome linker gene families in mesophilic red algae.</title>
        <authorList>
            <person name="Lee J."/>
            <person name="Kim D."/>
            <person name="Bhattacharya D."/>
            <person name="Yoon H.S."/>
        </authorList>
    </citation>
    <scope>NUCLEOTIDE SEQUENCE [LARGE SCALE GENOMIC DNA]</scope>
    <source>
        <strain evidence="3">CCMP 1328</strain>
    </source>
</reference>
<keyword evidence="1" id="KW-0732">Signal</keyword>
<dbReference type="EMBL" id="VRMN01000009">
    <property type="protein sequence ID" value="KAA8492363.1"/>
    <property type="molecule type" value="Genomic_DNA"/>
</dbReference>
<feature type="chain" id="PRO_5023917084" description="PA14 domain-containing protein" evidence="1">
    <location>
        <begin position="36"/>
        <end position="342"/>
    </location>
</feature>
<dbReference type="Proteomes" id="UP000324585">
    <property type="component" value="Unassembled WGS sequence"/>
</dbReference>
<feature type="signal peptide" evidence="1">
    <location>
        <begin position="1"/>
        <end position="35"/>
    </location>
</feature>
<evidence type="ECO:0000313" key="3">
    <source>
        <dbReference type="Proteomes" id="UP000324585"/>
    </source>
</evidence>
<organism evidence="2 3">
    <name type="scientific">Porphyridium purpureum</name>
    <name type="common">Red alga</name>
    <name type="synonym">Porphyridium cruentum</name>
    <dbReference type="NCBI Taxonomy" id="35688"/>
    <lineage>
        <taxon>Eukaryota</taxon>
        <taxon>Rhodophyta</taxon>
        <taxon>Bangiophyceae</taxon>
        <taxon>Porphyridiales</taxon>
        <taxon>Porphyridiaceae</taxon>
        <taxon>Porphyridium</taxon>
    </lineage>
</organism>
<sequence length="342" mass="37534">MVRDDARRVQPRRLVGALPLVILLVVAACSTHAHAQCAPGFQLFPYVISRWGDTSTDVQNCNQVYIQRQWEKMDLGMEVSGFTFPPTNWFATDFDDSSWGAGILPFAGNIECEEEFAVAVPGFPNIGVANTVWDANDDNNPNDGRNSYLAVRLKFFLAPNLFFRTEFFSLAFIVDNDLIEIYVNGQSQTFDGAVGREGCSGVTQIVSNQLDSSFLVPENNVIAFLAEDRGSQSYLNYELVVSVCELAPVANFTCSLTTPPAQPCMRPCSSDTSQCELQPDCLLEGLVADENGNCLCELVDEVICPSIEPGFIPGVCYPKTTRQSIRLLSCDNTGTELCRAPS</sequence>
<dbReference type="PROSITE" id="PS51257">
    <property type="entry name" value="PROKAR_LIPOPROTEIN"/>
    <property type="match status" value="1"/>
</dbReference>
<comment type="caution">
    <text evidence="2">The sequence shown here is derived from an EMBL/GenBank/DDBJ whole genome shotgun (WGS) entry which is preliminary data.</text>
</comment>